<dbReference type="GO" id="GO:0005634">
    <property type="term" value="C:nucleus"/>
    <property type="evidence" value="ECO:0007669"/>
    <property type="project" value="TreeGrafter"/>
</dbReference>
<evidence type="ECO:0000313" key="8">
    <source>
        <dbReference type="EMBL" id="EMR87248.1"/>
    </source>
</evidence>
<keyword evidence="2" id="KW-0597">Phosphoprotein</keyword>
<evidence type="ECO:0000256" key="6">
    <source>
        <dbReference type="SAM" id="MobiDB-lite"/>
    </source>
</evidence>
<sequence>MTTNFICAIYAEGRSASPSNFKEYGLTANKFPLGGTTCPRNPKENLQIGGERPLGSMDPIFKPPIWRKFENGDRSRSSGEANNSTISSPNSDTDEIDSILKQYETPASKKKAMNLVVMKGSESDDAEVTSKTTTQKRALIIASTSLKYEDIQPLESKSKVSTTNNNIHQPSQQRCIYEKRSSEGAHISLPRPSFVDDIESVSSKSTVSAIHHPRMNLQHVSETDGHYEVRIDKTFQERRVEPKLGSNTAISHIDDLGEPETSLTFDARARLQNIHFQKVSNLANIEICNANDEKPTIQHINDFDSLDDHSPITLVDDAPKEGSTDSSKIVQPVKCSRTAQSSEAFKETGAKMVCSGTLELYCPLADNEKTKSALQGGKKPVNRLGNAQNTPSHSHARSLEPFNLQPERPNKKQRTEQTLLSNGTVGGPDQFEHEANQGQGPTQSQYNSSPHQKNDICPRFKSFQEYSVAEYQAVNNLVKPRKEKRKRHKINSDHHSESQVHTHGNAGFKAQQTANAKRLTNGSHLEDIRDPIANEEDELQAPHSTSKIVPRVVIPPIGNSHLAAAHQAPQVRAIEPQKSSYASNSQLEKRIPPNSVQDRRVLGELQLADGSEDELSLGNPPEVSHVKQADRSRQTPEVNHYDVEDDIDMEPSLDRRGDMTQWGNGTSDDKKLQQRDHGKSFGVRSVFSPTFYWHRPGKIQKWCVVLDKSGVISLVNDKGIISDFSIKASTIHEITVGRDSCKLVIRKPQKSGPMKDADMLIEFSGNQEIDNFLKLVKPFIKHLEVKWVESSEIDQRFHRTRENLDKRTDQAAKKRSRAESQPEDVQLLSSNQDRRTAQRTQFLEHDDQHDQHDQHHNLSRAKRQKIHEKMEMPPSQQNKNDTSDSIEPAEFYTPSSKPNETRASLRSSDRPKSYNPIPEARSPSPERWSDVNRAWGKKWEKSVVYPKSGKKTATVDKQDIHRLDDGEFLNDNLIMFYLLWLEQHHPELATRVYVHNTFFYASLTKAAKGKKGINYEAVERWTAKVDLLSYDYIIVPVNENAHWYMAIICNAPRLLNLEIRQSSQPTENGAQSEYDREIESRNASKLTTPSKSPQSTPMRSVSDKDETSVDNSFGELSLAHGEETGAPINLENAKSSPPSHQGLPSTSLEMDRDGTAVDKSGKNVIDLAQTSSPPAKSNFTAKGKRIPPIRAYDPKQPRIITFDSLALKHPNTCSNLKDYMVAEIKAKKKMSITPPKPIGMAAKTQDKDNATGRYLGKGLPVQGNFCDCGVYLLSYIEEFFERPDSFIEDIMENKYEVDGDRNDTPAFRTKIRNILFELQEEQVQEAHAAKMAKLAKKAKRGKDVPFTTANKTELSKPQTVSGSESSIAQQKSIANTSTLNERHNCDDTLTETRDFPKSLSKAKEVINISDSQDTLQEQSQESPTSISLKVIHDKPIEEQSRSRGRNREPHQTTHTVANTSKSPMPLEIRDSQEDEEILKEIMAHHLLAKTPRRKASVIDLEKEESHKGEEPTGQESRSGKSLLGNAVNVVGAFCNLISKPTGQAAVQGEVSRLLPARESRGEECVKALESPSRSGINSPRQLESDIQLRRNGTVLRSPSSEQRGSDLAPWTGSKFNENAVDLTGDDPMPSDQPEDSFSNLEPFPPSPPAISLRKHDHSKTKTPVLANFARRNTSSETKDSLKRFQDPAMENFLNNKSLTGRDPAEIKMIAQCRR</sequence>
<feature type="region of interest" description="Disordered" evidence="6">
    <location>
        <begin position="1340"/>
        <end position="1393"/>
    </location>
</feature>
<dbReference type="Pfam" id="PF02902">
    <property type="entry name" value="Peptidase_C48"/>
    <property type="match status" value="1"/>
</dbReference>
<evidence type="ECO:0000256" key="3">
    <source>
        <dbReference type="ARBA" id="ARBA00022670"/>
    </source>
</evidence>
<gene>
    <name evidence="8" type="ORF">BcDW1_4075</name>
</gene>
<feature type="region of interest" description="Disordered" evidence="6">
    <location>
        <begin position="1500"/>
        <end position="1520"/>
    </location>
</feature>
<feature type="compositionally biased region" description="Polar residues" evidence="6">
    <location>
        <begin position="874"/>
        <end position="885"/>
    </location>
</feature>
<feature type="compositionally biased region" description="Polar residues" evidence="6">
    <location>
        <begin position="893"/>
        <end position="906"/>
    </location>
</feature>
<feature type="compositionally biased region" description="Polar residues" evidence="6">
    <location>
        <begin position="1083"/>
        <end position="1099"/>
    </location>
</feature>
<feature type="compositionally biased region" description="Polar residues" evidence="6">
    <location>
        <begin position="78"/>
        <end position="91"/>
    </location>
</feature>
<feature type="region of interest" description="Disordered" evidence="6">
    <location>
        <begin position="311"/>
        <end position="331"/>
    </location>
</feature>
<feature type="compositionally biased region" description="Polar residues" evidence="6">
    <location>
        <begin position="1571"/>
        <end position="1581"/>
    </location>
</feature>
<evidence type="ECO:0000256" key="2">
    <source>
        <dbReference type="ARBA" id="ARBA00022553"/>
    </source>
</evidence>
<dbReference type="STRING" id="1290391.M7UKE4"/>
<feature type="compositionally biased region" description="Basic and acidic residues" evidence="6">
    <location>
        <begin position="67"/>
        <end position="77"/>
    </location>
</feature>
<accession>M7UKE4</accession>
<feature type="compositionally biased region" description="Basic and acidic residues" evidence="6">
    <location>
        <begin position="1430"/>
        <end position="1451"/>
    </location>
</feature>
<keyword evidence="3 8" id="KW-0645">Protease</keyword>
<dbReference type="Proteomes" id="UP000012045">
    <property type="component" value="Unassembled WGS sequence"/>
</dbReference>
<feature type="domain" description="Ubiquitin-like protease family profile" evidence="7">
    <location>
        <begin position="953"/>
        <end position="1279"/>
    </location>
</feature>
<feature type="region of interest" description="Disordered" evidence="6">
    <location>
        <begin position="578"/>
        <end position="598"/>
    </location>
</feature>
<dbReference type="GO" id="GO:0070139">
    <property type="term" value="F:SUMO-specific endopeptidase activity"/>
    <property type="evidence" value="ECO:0007669"/>
    <property type="project" value="TreeGrafter"/>
</dbReference>
<feature type="compositionally biased region" description="Polar residues" evidence="6">
    <location>
        <begin position="1132"/>
        <end position="1148"/>
    </location>
</feature>
<feature type="region of interest" description="Disordered" evidence="6">
    <location>
        <begin position="1558"/>
        <end position="1682"/>
    </location>
</feature>
<feature type="region of interest" description="Disordered" evidence="6">
    <location>
        <begin position="610"/>
        <end position="677"/>
    </location>
</feature>
<dbReference type="HOGENOM" id="CLU_244401_0_0_1"/>
<dbReference type="EMBL" id="KB707834">
    <property type="protein sequence ID" value="EMR87248.1"/>
    <property type="molecule type" value="Genomic_DNA"/>
</dbReference>
<protein>
    <submittedName>
        <fullName evidence="8">Putative ulp1 protease protein</fullName>
    </submittedName>
</protein>
<dbReference type="InterPro" id="IPR051947">
    <property type="entry name" value="Sentrin-specific_protease"/>
</dbReference>
<feature type="compositionally biased region" description="Polar residues" evidence="6">
    <location>
        <begin position="1347"/>
        <end position="1379"/>
    </location>
</feature>
<dbReference type="GO" id="GO:0006508">
    <property type="term" value="P:proteolysis"/>
    <property type="evidence" value="ECO:0007669"/>
    <property type="project" value="UniProtKB-KW"/>
</dbReference>
<feature type="compositionally biased region" description="Basic and acidic residues" evidence="6">
    <location>
        <begin position="1073"/>
        <end position="1082"/>
    </location>
</feature>
<comment type="similarity">
    <text evidence="1">Belongs to the peptidase C48 family.</text>
</comment>
<feature type="region of interest" description="Disordered" evidence="6">
    <location>
        <begin position="60"/>
        <end position="95"/>
    </location>
</feature>
<feature type="region of interest" description="Disordered" evidence="6">
    <location>
        <begin position="1128"/>
        <end position="1157"/>
    </location>
</feature>
<keyword evidence="4" id="KW-0833">Ubl conjugation pathway</keyword>
<dbReference type="GO" id="GO:0005737">
    <property type="term" value="C:cytoplasm"/>
    <property type="evidence" value="ECO:0007669"/>
    <property type="project" value="TreeGrafter"/>
</dbReference>
<dbReference type="GO" id="GO:0016926">
    <property type="term" value="P:protein desumoylation"/>
    <property type="evidence" value="ECO:0007669"/>
    <property type="project" value="TreeGrafter"/>
</dbReference>
<feature type="region of interest" description="Disordered" evidence="6">
    <location>
        <begin position="870"/>
        <end position="929"/>
    </location>
</feature>
<evidence type="ECO:0000256" key="1">
    <source>
        <dbReference type="ARBA" id="ARBA00005234"/>
    </source>
</evidence>
<dbReference type="PANTHER" id="PTHR46896">
    <property type="entry name" value="SENTRIN-SPECIFIC PROTEASE"/>
    <property type="match status" value="1"/>
</dbReference>
<evidence type="ECO:0000259" key="7">
    <source>
        <dbReference type="PROSITE" id="PS50600"/>
    </source>
</evidence>
<feature type="region of interest" description="Disordered" evidence="6">
    <location>
        <begin position="1065"/>
        <end position="1110"/>
    </location>
</feature>
<feature type="region of interest" description="Disordered" evidence="6">
    <location>
        <begin position="373"/>
        <end position="456"/>
    </location>
</feature>
<feature type="region of interest" description="Disordered" evidence="6">
    <location>
        <begin position="1410"/>
        <end position="1465"/>
    </location>
</feature>
<reference evidence="9" key="1">
    <citation type="journal article" date="2013" name="Genome Announc.">
        <title>Draft genome sequence of Botrytis cinerea BcDW1, inoculum for noble rot of grape berries.</title>
        <authorList>
            <person name="Blanco-Ulate B."/>
            <person name="Allen G."/>
            <person name="Powell A.L."/>
            <person name="Cantu D."/>
        </authorList>
    </citation>
    <scope>NUCLEOTIDE SEQUENCE [LARGE SCALE GENOMIC DNA]</scope>
    <source>
        <strain evidence="9">BcDW1</strain>
    </source>
</reference>
<dbReference type="OrthoDB" id="442460at2759"/>
<dbReference type="Gene3D" id="3.40.395.10">
    <property type="entry name" value="Adenoviral Proteinase, Chain A"/>
    <property type="match status" value="1"/>
</dbReference>
<feature type="compositionally biased region" description="Basic and acidic residues" evidence="6">
    <location>
        <begin position="587"/>
        <end position="598"/>
    </location>
</feature>
<feature type="compositionally biased region" description="Basic and acidic residues" evidence="6">
    <location>
        <begin position="490"/>
        <end position="500"/>
    </location>
</feature>
<dbReference type="FunFam" id="3.30.310.130:FF:000009">
    <property type="entry name" value="Unplaced genomic scaffold supercont2.24, whole genome shotgun sequence"/>
    <property type="match status" value="1"/>
</dbReference>
<dbReference type="PROSITE" id="PS50600">
    <property type="entry name" value="ULP_PROTEASE"/>
    <property type="match status" value="1"/>
</dbReference>
<evidence type="ECO:0000256" key="5">
    <source>
        <dbReference type="ARBA" id="ARBA00022801"/>
    </source>
</evidence>
<feature type="compositionally biased region" description="Basic and acidic residues" evidence="6">
    <location>
        <begin position="1380"/>
        <end position="1393"/>
    </location>
</feature>
<feature type="compositionally biased region" description="Polar residues" evidence="6">
    <location>
        <begin position="1410"/>
        <end position="1427"/>
    </location>
</feature>
<dbReference type="InterPro" id="IPR003653">
    <property type="entry name" value="Peptidase_C48_C"/>
</dbReference>
<proteinExistence type="inferred from homology"/>
<evidence type="ECO:0000256" key="4">
    <source>
        <dbReference type="ARBA" id="ARBA00022786"/>
    </source>
</evidence>
<keyword evidence="5" id="KW-0378">Hydrolase</keyword>
<feature type="compositionally biased region" description="Polar residues" evidence="6">
    <location>
        <begin position="436"/>
        <end position="451"/>
    </location>
</feature>
<name>M7UKE4_BOTF1</name>
<feature type="region of interest" description="Disordered" evidence="6">
    <location>
        <begin position="477"/>
        <end position="506"/>
    </location>
</feature>
<feature type="compositionally biased region" description="Basic and acidic residues" evidence="6">
    <location>
        <begin position="667"/>
        <end position="677"/>
    </location>
</feature>
<feature type="region of interest" description="Disordered" evidence="6">
    <location>
        <begin position="804"/>
        <end position="834"/>
    </location>
</feature>
<feature type="compositionally biased region" description="Polar residues" evidence="6">
    <location>
        <begin position="1452"/>
        <end position="1462"/>
    </location>
</feature>
<feature type="compositionally biased region" description="Basic and acidic residues" evidence="6">
    <location>
        <begin position="804"/>
        <end position="820"/>
    </location>
</feature>
<dbReference type="SUPFAM" id="SSF54001">
    <property type="entry name" value="Cysteine proteinases"/>
    <property type="match status" value="1"/>
</dbReference>
<organism evidence="8 9">
    <name type="scientific">Botryotinia fuckeliana (strain BcDW1)</name>
    <name type="common">Noble rot fungus</name>
    <name type="synonym">Botrytis cinerea</name>
    <dbReference type="NCBI Taxonomy" id="1290391"/>
    <lineage>
        <taxon>Eukaryota</taxon>
        <taxon>Fungi</taxon>
        <taxon>Dikarya</taxon>
        <taxon>Ascomycota</taxon>
        <taxon>Pezizomycotina</taxon>
        <taxon>Leotiomycetes</taxon>
        <taxon>Helotiales</taxon>
        <taxon>Sclerotiniaceae</taxon>
        <taxon>Botrytis</taxon>
    </lineage>
</organism>
<feature type="compositionally biased region" description="Basic and acidic residues" evidence="6">
    <location>
        <begin position="1500"/>
        <end position="1510"/>
    </location>
</feature>
<dbReference type="PANTHER" id="PTHR46896:SF3">
    <property type="entry name" value="FI06413P-RELATED"/>
    <property type="match status" value="1"/>
</dbReference>
<feature type="compositionally biased region" description="Basic and acidic residues" evidence="6">
    <location>
        <begin position="624"/>
        <end position="642"/>
    </location>
</feature>
<feature type="compositionally biased region" description="Basic residues" evidence="6">
    <location>
        <begin position="479"/>
        <end position="489"/>
    </location>
</feature>
<evidence type="ECO:0000313" key="9">
    <source>
        <dbReference type="Proteomes" id="UP000012045"/>
    </source>
</evidence>
<dbReference type="InterPro" id="IPR038765">
    <property type="entry name" value="Papain-like_cys_pep_sf"/>
</dbReference>